<keyword evidence="7 11" id="KW-0862">Zinc</keyword>
<keyword evidence="8 11" id="KW-1133">Transmembrane helix</keyword>
<dbReference type="Gene3D" id="2.30.42.10">
    <property type="match status" value="2"/>
</dbReference>
<evidence type="ECO:0000256" key="7">
    <source>
        <dbReference type="ARBA" id="ARBA00022833"/>
    </source>
</evidence>
<keyword evidence="11" id="KW-0479">Metal-binding</keyword>
<evidence type="ECO:0000313" key="14">
    <source>
        <dbReference type="Proteomes" id="UP000192343"/>
    </source>
</evidence>
<organism evidence="13 14">
    <name type="scientific">Marispirochaeta aestuarii</name>
    <dbReference type="NCBI Taxonomy" id="1963862"/>
    <lineage>
        <taxon>Bacteria</taxon>
        <taxon>Pseudomonadati</taxon>
        <taxon>Spirochaetota</taxon>
        <taxon>Spirochaetia</taxon>
        <taxon>Spirochaetales</taxon>
        <taxon>Spirochaetaceae</taxon>
        <taxon>Marispirochaeta</taxon>
    </lineage>
</organism>
<dbReference type="InterPro" id="IPR036034">
    <property type="entry name" value="PDZ_sf"/>
</dbReference>
<dbReference type="RefSeq" id="WP_083051933.1">
    <property type="nucleotide sequence ID" value="NZ_MWQY01000017.1"/>
</dbReference>
<evidence type="ECO:0000256" key="11">
    <source>
        <dbReference type="RuleBase" id="RU362031"/>
    </source>
</evidence>
<evidence type="ECO:0000256" key="9">
    <source>
        <dbReference type="ARBA" id="ARBA00023049"/>
    </source>
</evidence>
<dbReference type="Proteomes" id="UP000192343">
    <property type="component" value="Unassembled WGS sequence"/>
</dbReference>
<dbReference type="SMART" id="SM00228">
    <property type="entry name" value="PDZ"/>
    <property type="match status" value="2"/>
</dbReference>
<keyword evidence="4 13" id="KW-0645">Protease</keyword>
<dbReference type="GO" id="GO:0004222">
    <property type="term" value="F:metalloendopeptidase activity"/>
    <property type="evidence" value="ECO:0007669"/>
    <property type="project" value="InterPro"/>
</dbReference>
<feature type="domain" description="PDZ" evidence="12">
    <location>
        <begin position="190"/>
        <end position="282"/>
    </location>
</feature>
<dbReference type="GO" id="GO:0006508">
    <property type="term" value="P:proteolysis"/>
    <property type="evidence" value="ECO:0007669"/>
    <property type="project" value="UniProtKB-KW"/>
</dbReference>
<dbReference type="CDD" id="cd06163">
    <property type="entry name" value="S2P-M50_PDZ_RseP-like"/>
    <property type="match status" value="1"/>
</dbReference>
<evidence type="ECO:0000256" key="1">
    <source>
        <dbReference type="ARBA" id="ARBA00001947"/>
    </source>
</evidence>
<feature type="transmembrane region" description="Helical" evidence="11">
    <location>
        <begin position="101"/>
        <end position="125"/>
    </location>
</feature>
<dbReference type="EC" id="3.4.24.-" evidence="11"/>
<dbReference type="InterPro" id="IPR004387">
    <property type="entry name" value="Pept_M50_Zn"/>
</dbReference>
<dbReference type="GO" id="GO:0016020">
    <property type="term" value="C:membrane"/>
    <property type="evidence" value="ECO:0007669"/>
    <property type="project" value="UniProtKB-SubCell"/>
</dbReference>
<gene>
    <name evidence="13" type="ORF">B4O97_14660</name>
</gene>
<dbReference type="PANTHER" id="PTHR42837:SF2">
    <property type="entry name" value="MEMBRANE METALLOPROTEASE ARASP2, CHLOROPLASTIC-RELATED"/>
    <property type="match status" value="1"/>
</dbReference>
<comment type="similarity">
    <text evidence="3 11">Belongs to the peptidase M50B family.</text>
</comment>
<dbReference type="AlphaFoldDB" id="A0A1Y1RVE1"/>
<accession>A0A1Y1RVE1</accession>
<evidence type="ECO:0000256" key="6">
    <source>
        <dbReference type="ARBA" id="ARBA00022801"/>
    </source>
</evidence>
<sequence length="456" mass="49837">MLFTIVAGLIGLGIVIFVHETGHFLAAKAMGIEVEAFSLGWGNPLVRFSFRGTEYRISSLPIGGYCKLKGEQNLQPGESPDSARITTEEGSLFSVAPWRRIITFLAGPVSNLLFSVLILSLIWGIGYSIQTFGNRIILVSEYGSVASGDSRYPADIAGLETGDRILSIDGEKVSYYRDIQELISIRADKTTDLSVERNGEVLNLSITPMLNPQTGGGIIGVSPWIEAVVEEVSPGSPASAAGIRPGDRIVAVQGHPVSNHLDFLQALQGHPLRFGLTVERNGERLELRMVPDYDENGNPLLGISYKSITSKQQASSVIDAFSRGIGESFSILGLSIRSFALLFKGIDLQQAVSGPIRITYMVGQVASSGFSDGIMTGLISLFRFLSFLSIALFVMNLLPIPALDGGLIVITLFEMIRRKRISPKVFNRYQVFGFIFIMTLLVFTTFNDIFYFFTNH</sequence>
<proteinExistence type="inferred from homology"/>
<comment type="cofactor">
    <cofactor evidence="1 11">
        <name>Zn(2+)</name>
        <dbReference type="ChEBI" id="CHEBI:29105"/>
    </cofactor>
</comment>
<evidence type="ECO:0000313" key="13">
    <source>
        <dbReference type="EMBL" id="ORC33900.1"/>
    </source>
</evidence>
<dbReference type="OrthoDB" id="9782003at2"/>
<name>A0A1Y1RVE1_9SPIO</name>
<dbReference type="InterPro" id="IPR001478">
    <property type="entry name" value="PDZ"/>
</dbReference>
<comment type="subcellular location">
    <subcellularLocation>
        <location evidence="2">Membrane</location>
        <topology evidence="2">Multi-pass membrane protein</topology>
    </subcellularLocation>
</comment>
<keyword evidence="6 11" id="KW-0378">Hydrolase</keyword>
<dbReference type="Pfam" id="PF17820">
    <property type="entry name" value="PDZ_6"/>
    <property type="match status" value="2"/>
</dbReference>
<keyword evidence="14" id="KW-1185">Reference proteome</keyword>
<keyword evidence="5 11" id="KW-0812">Transmembrane</keyword>
<evidence type="ECO:0000259" key="12">
    <source>
        <dbReference type="PROSITE" id="PS50106"/>
    </source>
</evidence>
<dbReference type="Pfam" id="PF02163">
    <property type="entry name" value="Peptidase_M50"/>
    <property type="match status" value="1"/>
</dbReference>
<keyword evidence="9 11" id="KW-0482">Metalloprotease</keyword>
<dbReference type="NCBIfam" id="TIGR00054">
    <property type="entry name" value="RIP metalloprotease RseP"/>
    <property type="match status" value="1"/>
</dbReference>
<evidence type="ECO:0000256" key="4">
    <source>
        <dbReference type="ARBA" id="ARBA00022670"/>
    </source>
</evidence>
<feature type="transmembrane region" description="Helical" evidence="11">
    <location>
        <begin position="429"/>
        <end position="453"/>
    </location>
</feature>
<dbReference type="EMBL" id="MWQY01000017">
    <property type="protein sequence ID" value="ORC33900.1"/>
    <property type="molecule type" value="Genomic_DNA"/>
</dbReference>
<evidence type="ECO:0000256" key="8">
    <source>
        <dbReference type="ARBA" id="ARBA00022989"/>
    </source>
</evidence>
<dbReference type="PROSITE" id="PS50106">
    <property type="entry name" value="PDZ"/>
    <property type="match status" value="1"/>
</dbReference>
<evidence type="ECO:0000256" key="2">
    <source>
        <dbReference type="ARBA" id="ARBA00004141"/>
    </source>
</evidence>
<dbReference type="GO" id="GO:0046872">
    <property type="term" value="F:metal ion binding"/>
    <property type="evidence" value="ECO:0007669"/>
    <property type="project" value="UniProtKB-KW"/>
</dbReference>
<evidence type="ECO:0000256" key="5">
    <source>
        <dbReference type="ARBA" id="ARBA00022692"/>
    </source>
</evidence>
<evidence type="ECO:0000256" key="10">
    <source>
        <dbReference type="ARBA" id="ARBA00023136"/>
    </source>
</evidence>
<dbReference type="InterPro" id="IPR041489">
    <property type="entry name" value="PDZ_6"/>
</dbReference>
<dbReference type="InterPro" id="IPR008915">
    <property type="entry name" value="Peptidase_M50"/>
</dbReference>
<protein>
    <recommendedName>
        <fullName evidence="11">Zinc metalloprotease</fullName>
        <ecNumber evidence="11">3.4.24.-</ecNumber>
    </recommendedName>
</protein>
<dbReference type="CDD" id="cd23081">
    <property type="entry name" value="cpPDZ_EcRseP-like"/>
    <property type="match status" value="2"/>
</dbReference>
<dbReference type="PANTHER" id="PTHR42837">
    <property type="entry name" value="REGULATOR OF SIGMA-E PROTEASE RSEP"/>
    <property type="match status" value="1"/>
</dbReference>
<evidence type="ECO:0000256" key="3">
    <source>
        <dbReference type="ARBA" id="ARBA00007931"/>
    </source>
</evidence>
<comment type="caution">
    <text evidence="13">The sequence shown here is derived from an EMBL/GenBank/DDBJ whole genome shotgun (WGS) entry which is preliminary data.</text>
</comment>
<dbReference type="SUPFAM" id="SSF50156">
    <property type="entry name" value="PDZ domain-like"/>
    <property type="match status" value="2"/>
</dbReference>
<reference evidence="13 14" key="1">
    <citation type="submission" date="2017-03" db="EMBL/GenBank/DDBJ databases">
        <title>Draft Genome sequence of Marispirochaeta sp. strain JC444.</title>
        <authorList>
            <person name="Shivani Y."/>
            <person name="Subhash Y."/>
            <person name="Sasikala C."/>
            <person name="Ramana C."/>
        </authorList>
    </citation>
    <scope>NUCLEOTIDE SEQUENCE [LARGE SCALE GENOMIC DNA]</scope>
    <source>
        <strain evidence="13 14">JC444</strain>
    </source>
</reference>
<dbReference type="STRING" id="1963862.B4O97_14660"/>
<keyword evidence="10 11" id="KW-0472">Membrane</keyword>